<dbReference type="PANTHER" id="PTHR31508:SF2">
    <property type="entry name" value="PROTEIN PITCHFORK"/>
    <property type="match status" value="1"/>
</dbReference>
<dbReference type="PANTHER" id="PTHR31508">
    <property type="entry name" value="PROTEIN PITCHFORK"/>
    <property type="match status" value="1"/>
</dbReference>
<keyword evidence="2" id="KW-1185">Reference proteome</keyword>
<organism evidence="1 2">
    <name type="scientific">Sinanodonta woodiana</name>
    <name type="common">Chinese pond mussel</name>
    <name type="synonym">Anodonta woodiana</name>
    <dbReference type="NCBI Taxonomy" id="1069815"/>
    <lineage>
        <taxon>Eukaryota</taxon>
        <taxon>Metazoa</taxon>
        <taxon>Spiralia</taxon>
        <taxon>Lophotrochozoa</taxon>
        <taxon>Mollusca</taxon>
        <taxon>Bivalvia</taxon>
        <taxon>Autobranchia</taxon>
        <taxon>Heteroconchia</taxon>
        <taxon>Palaeoheterodonta</taxon>
        <taxon>Unionida</taxon>
        <taxon>Unionoidea</taxon>
        <taxon>Unionidae</taxon>
        <taxon>Unioninae</taxon>
        <taxon>Sinanodonta</taxon>
    </lineage>
</organism>
<evidence type="ECO:0008006" key="3">
    <source>
        <dbReference type="Google" id="ProtNLM"/>
    </source>
</evidence>
<comment type="caution">
    <text evidence="1">The sequence shown here is derived from an EMBL/GenBank/DDBJ whole genome shotgun (WGS) entry which is preliminary data.</text>
</comment>
<gene>
    <name evidence="1" type="ORF">ACJMK2_020255</name>
</gene>
<reference evidence="1 2" key="1">
    <citation type="submission" date="2024-11" db="EMBL/GenBank/DDBJ databases">
        <title>Chromosome-level genome assembly of the freshwater bivalve Anodonta woodiana.</title>
        <authorList>
            <person name="Chen X."/>
        </authorList>
    </citation>
    <scope>NUCLEOTIDE SEQUENCE [LARGE SCALE GENOMIC DNA]</scope>
    <source>
        <strain evidence="1">MN2024</strain>
        <tissue evidence="1">Gills</tissue>
    </source>
</reference>
<protein>
    <recommendedName>
        <fullName evidence="3">Protein pitchfork</fullName>
    </recommendedName>
</protein>
<dbReference type="InterPro" id="IPR033602">
    <property type="entry name" value="CIMAP3"/>
</dbReference>
<dbReference type="Proteomes" id="UP001634394">
    <property type="component" value="Unassembled WGS sequence"/>
</dbReference>
<evidence type="ECO:0000313" key="2">
    <source>
        <dbReference type="Proteomes" id="UP001634394"/>
    </source>
</evidence>
<sequence>MEVEKKSKVVFMTTMDRELFPVKMPYNRFGNEIVPLRGAPHRGPGCYENEDKTSFSYQVEHKINSSKGYTLGARTGPRLQKEAVFQTPSPTAYQTQCTEAKEFDKSKKPFYIGSERFPVYKRDVAEVLPGPGAYEHQIKKNRKVQWHQSFGGEPIMMPQAQVRSTIDKNTEKLYSTKEEKKYHRKLAYLKMYYD</sequence>
<name>A0ABD3TZW1_SINWO</name>
<proteinExistence type="predicted"/>
<accession>A0ABD3TZW1</accession>
<dbReference type="EMBL" id="JBJQND010000017">
    <property type="protein sequence ID" value="KAL3842216.1"/>
    <property type="molecule type" value="Genomic_DNA"/>
</dbReference>
<dbReference type="AlphaFoldDB" id="A0ABD3TZW1"/>
<evidence type="ECO:0000313" key="1">
    <source>
        <dbReference type="EMBL" id="KAL3842216.1"/>
    </source>
</evidence>
<dbReference type="InterPro" id="IPR010736">
    <property type="entry name" value="SHIPPO-rpt"/>
</dbReference>
<dbReference type="Pfam" id="PF07004">
    <property type="entry name" value="SHIPPO-rpt"/>
    <property type="match status" value="2"/>
</dbReference>